<comment type="caution">
    <text evidence="1">The sequence shown here is derived from an EMBL/GenBank/DDBJ whole genome shotgun (WGS) entry which is preliminary data.</text>
</comment>
<dbReference type="AlphaFoldDB" id="A0A939EFZ8"/>
<evidence type="ECO:0000313" key="2">
    <source>
        <dbReference type="Proteomes" id="UP000664096"/>
    </source>
</evidence>
<reference evidence="1" key="1">
    <citation type="submission" date="2020-12" db="EMBL/GenBank/DDBJ databases">
        <title>Oil enriched cultivation method for isolating marine PHA-producing bacteria.</title>
        <authorList>
            <person name="Zheng W."/>
            <person name="Yu S."/>
            <person name="Huang Y."/>
        </authorList>
    </citation>
    <scope>NUCLEOTIDE SEQUENCE</scope>
    <source>
        <strain evidence="1">SY-2-12</strain>
    </source>
</reference>
<gene>
    <name evidence="1" type="ORF">JF539_17810</name>
</gene>
<protein>
    <recommendedName>
        <fullName evidence="3">Ferric iron reductase FhuF-like transporter</fullName>
    </recommendedName>
</protein>
<proteinExistence type="predicted"/>
<dbReference type="RefSeq" id="WP_207142074.1">
    <property type="nucleotide sequence ID" value="NZ_JAEKJZ010000004.1"/>
</dbReference>
<dbReference type="EMBL" id="JAEKJZ010000004">
    <property type="protein sequence ID" value="MBN9672214.1"/>
    <property type="molecule type" value="Genomic_DNA"/>
</dbReference>
<evidence type="ECO:0000313" key="1">
    <source>
        <dbReference type="EMBL" id="MBN9672214.1"/>
    </source>
</evidence>
<dbReference type="Proteomes" id="UP000664096">
    <property type="component" value="Unassembled WGS sequence"/>
</dbReference>
<accession>A0A939EFZ8</accession>
<name>A0A939EFZ8_9HYPH</name>
<evidence type="ECO:0008006" key="3">
    <source>
        <dbReference type="Google" id="ProtNLM"/>
    </source>
</evidence>
<organism evidence="1 2">
    <name type="scientific">Roseibium aggregatum</name>
    <dbReference type="NCBI Taxonomy" id="187304"/>
    <lineage>
        <taxon>Bacteria</taxon>
        <taxon>Pseudomonadati</taxon>
        <taxon>Pseudomonadota</taxon>
        <taxon>Alphaproteobacteria</taxon>
        <taxon>Hyphomicrobiales</taxon>
        <taxon>Stappiaceae</taxon>
        <taxon>Roseibium</taxon>
    </lineage>
</organism>
<sequence>MKMKTPIEVGADKPDHAHPLERAVSEQNRLWKTPQTSIGQPEAGWLSASEVFRTSPLVDMLLARQALSTPDLDLKAQAAYLTIGYCNLLSVVFVPMLVGFNVFPDLSASTVYLMQGGGGDENEGVNDSPVSSPRVKVRLSSTRFMTVNTLYSAHEDAESYSDEALFLNAVRKGVEAHLVSLIEVLSAKSGLARSALWRLAADSVASVFLEAGRRFSDEISARKMALALLKEPGSPLNNKQLHFFELQLRDQDNHDTVMMQRTFRARGGCCRFYTSSTGYFCSTCVLRDRQSRDRILIEGMRASLTSAQGS</sequence>